<evidence type="ECO:0000313" key="3">
    <source>
        <dbReference type="Proteomes" id="UP000230750"/>
    </source>
</evidence>
<feature type="compositionally biased region" description="Pro residues" evidence="1">
    <location>
        <begin position="266"/>
        <end position="284"/>
    </location>
</feature>
<protein>
    <submittedName>
        <fullName evidence="2">Uncharacterized protein</fullName>
    </submittedName>
</protein>
<reference evidence="2 3" key="1">
    <citation type="journal article" date="2017" name="PLoS Biol.">
        <title>The sea cucumber genome provides insights into morphological evolution and visceral regeneration.</title>
        <authorList>
            <person name="Zhang X."/>
            <person name="Sun L."/>
            <person name="Yuan J."/>
            <person name="Sun Y."/>
            <person name="Gao Y."/>
            <person name="Zhang L."/>
            <person name="Li S."/>
            <person name="Dai H."/>
            <person name="Hamel J.F."/>
            <person name="Liu C."/>
            <person name="Yu Y."/>
            <person name="Liu S."/>
            <person name="Lin W."/>
            <person name="Guo K."/>
            <person name="Jin S."/>
            <person name="Xu P."/>
            <person name="Storey K.B."/>
            <person name="Huan P."/>
            <person name="Zhang T."/>
            <person name="Zhou Y."/>
            <person name="Zhang J."/>
            <person name="Lin C."/>
            <person name="Li X."/>
            <person name="Xing L."/>
            <person name="Huo D."/>
            <person name="Sun M."/>
            <person name="Wang L."/>
            <person name="Mercier A."/>
            <person name="Li F."/>
            <person name="Yang H."/>
            <person name="Xiang J."/>
        </authorList>
    </citation>
    <scope>NUCLEOTIDE SEQUENCE [LARGE SCALE GENOMIC DNA]</scope>
    <source>
        <strain evidence="2">Shaxun</strain>
        <tissue evidence="2">Muscle</tissue>
    </source>
</reference>
<feature type="region of interest" description="Disordered" evidence="1">
    <location>
        <begin position="1"/>
        <end position="72"/>
    </location>
</feature>
<keyword evidence="3" id="KW-1185">Reference proteome</keyword>
<dbReference type="GO" id="GO:0045892">
    <property type="term" value="P:negative regulation of DNA-templated transcription"/>
    <property type="evidence" value="ECO:0007669"/>
    <property type="project" value="TreeGrafter"/>
</dbReference>
<feature type="region of interest" description="Disordered" evidence="1">
    <location>
        <begin position="260"/>
        <end position="284"/>
    </location>
</feature>
<dbReference type="AlphaFoldDB" id="A0A2G8JRW8"/>
<comment type="caution">
    <text evidence="2">The sequence shown here is derived from an EMBL/GenBank/DDBJ whole genome shotgun (WGS) entry which is preliminary data.</text>
</comment>
<gene>
    <name evidence="2" type="ORF">BSL78_24654</name>
</gene>
<dbReference type="PANTHER" id="PTHR12247">
    <property type="entry name" value="POLYCOMB GROUP PROTEIN"/>
    <property type="match status" value="1"/>
</dbReference>
<evidence type="ECO:0000256" key="1">
    <source>
        <dbReference type="SAM" id="MobiDB-lite"/>
    </source>
</evidence>
<dbReference type="GO" id="GO:0042393">
    <property type="term" value="F:histone binding"/>
    <property type="evidence" value="ECO:0007669"/>
    <property type="project" value="TreeGrafter"/>
</dbReference>
<evidence type="ECO:0000313" key="2">
    <source>
        <dbReference type="EMBL" id="PIK38517.1"/>
    </source>
</evidence>
<dbReference type="PANTHER" id="PTHR12247:SF104">
    <property type="entry name" value="POLYCOMB PROTEIN SFMBT"/>
    <property type="match status" value="1"/>
</dbReference>
<organism evidence="2 3">
    <name type="scientific">Stichopus japonicus</name>
    <name type="common">Sea cucumber</name>
    <dbReference type="NCBI Taxonomy" id="307972"/>
    <lineage>
        <taxon>Eukaryota</taxon>
        <taxon>Metazoa</taxon>
        <taxon>Echinodermata</taxon>
        <taxon>Eleutherozoa</taxon>
        <taxon>Echinozoa</taxon>
        <taxon>Holothuroidea</taxon>
        <taxon>Aspidochirotacea</taxon>
        <taxon>Aspidochirotida</taxon>
        <taxon>Stichopodidae</taxon>
        <taxon>Apostichopus</taxon>
    </lineage>
</organism>
<proteinExistence type="predicted"/>
<name>A0A2G8JRW8_STIJA</name>
<dbReference type="InterPro" id="IPR013761">
    <property type="entry name" value="SAM/pointed_sf"/>
</dbReference>
<dbReference type="GO" id="GO:0005634">
    <property type="term" value="C:nucleus"/>
    <property type="evidence" value="ECO:0007669"/>
    <property type="project" value="TreeGrafter"/>
</dbReference>
<feature type="compositionally biased region" description="Low complexity" evidence="1">
    <location>
        <begin position="9"/>
        <end position="27"/>
    </location>
</feature>
<dbReference type="SUPFAM" id="SSF47769">
    <property type="entry name" value="SAM/Pointed domain"/>
    <property type="match status" value="1"/>
</dbReference>
<dbReference type="OrthoDB" id="5800688at2759"/>
<dbReference type="Gene3D" id="1.10.150.50">
    <property type="entry name" value="Transcription Factor, Ets-1"/>
    <property type="match status" value="1"/>
</dbReference>
<dbReference type="GO" id="GO:0003682">
    <property type="term" value="F:chromatin binding"/>
    <property type="evidence" value="ECO:0007669"/>
    <property type="project" value="TreeGrafter"/>
</dbReference>
<accession>A0A2G8JRW8</accession>
<dbReference type="InterPro" id="IPR050548">
    <property type="entry name" value="PcG_chromatin_remod_factors"/>
</dbReference>
<dbReference type="Proteomes" id="UP000230750">
    <property type="component" value="Unassembled WGS sequence"/>
</dbReference>
<sequence length="284" mass="31073">MLNCNTARPSEANKAASSAAAAPVATPKSRKVTSSPFEGAQHLKRPTNLKFPTRQQQQHQQQLTPPASFPNISTSNQAAMLMELVRPSIAKAAVMSNPQSPVVSTQQYNLSLGILQNHMHLEQHAPLQFLQRPQVPQAPPNHPNHRMAHWDEPRANQPSSLLRDAVASEQTSHTSGQGRYEWCSGGGNPVQKVPKNANPWYWSVPEVMQFLHDAGEGVCADTFYRQQINGQKLMSLNKEQIAKLTGVKVASFSEDISTDFKTAEHVPPPPPLALPPSPSQGPSQ</sequence>
<dbReference type="EMBL" id="MRZV01001350">
    <property type="protein sequence ID" value="PIK38517.1"/>
    <property type="molecule type" value="Genomic_DNA"/>
</dbReference>